<dbReference type="PROSITE" id="PS51296">
    <property type="entry name" value="RIESKE"/>
    <property type="match status" value="1"/>
</dbReference>
<dbReference type="PANTHER" id="PTHR43756:SF5">
    <property type="entry name" value="CHOLINE MONOOXYGENASE, CHLOROPLASTIC"/>
    <property type="match status" value="1"/>
</dbReference>
<dbReference type="InterPro" id="IPR015879">
    <property type="entry name" value="Ring_hydroxy_dOase_asu_C_dom"/>
</dbReference>
<dbReference type="SUPFAM" id="SSF55961">
    <property type="entry name" value="Bet v1-like"/>
    <property type="match status" value="1"/>
</dbReference>
<dbReference type="InterPro" id="IPR017941">
    <property type="entry name" value="Rieske_2Fe-2S"/>
</dbReference>
<dbReference type="EC" id="1.14.13.-" evidence="9"/>
<keyword evidence="10" id="KW-1185">Reference proteome</keyword>
<gene>
    <name evidence="9" type="ORF">QMY55_02330</name>
</gene>
<dbReference type="GO" id="GO:0051213">
    <property type="term" value="F:dioxygenase activity"/>
    <property type="evidence" value="ECO:0007669"/>
    <property type="project" value="UniProtKB-KW"/>
</dbReference>
<evidence type="ECO:0000256" key="2">
    <source>
        <dbReference type="ARBA" id="ARBA00008751"/>
    </source>
</evidence>
<dbReference type="RefSeq" id="WP_283487108.1">
    <property type="nucleotide sequence ID" value="NZ_CP125947.1"/>
</dbReference>
<evidence type="ECO:0000256" key="6">
    <source>
        <dbReference type="ARBA" id="ARBA00023004"/>
    </source>
</evidence>
<proteinExistence type="inferred from homology"/>
<keyword evidence="7" id="KW-0411">Iron-sulfur</keyword>
<keyword evidence="5 9" id="KW-0560">Oxidoreductase</keyword>
<accession>A0ABY8STD9</accession>
<dbReference type="PRINTS" id="PR00090">
    <property type="entry name" value="RNGDIOXGNASE"/>
</dbReference>
<dbReference type="CDD" id="cd00680">
    <property type="entry name" value="RHO_alpha_C"/>
    <property type="match status" value="1"/>
</dbReference>
<dbReference type="InterPro" id="IPR001663">
    <property type="entry name" value="Rng_hydr_dOase-A"/>
</dbReference>
<evidence type="ECO:0000256" key="3">
    <source>
        <dbReference type="ARBA" id="ARBA00022714"/>
    </source>
</evidence>
<dbReference type="SUPFAM" id="SSF50022">
    <property type="entry name" value="ISP domain"/>
    <property type="match status" value="1"/>
</dbReference>
<dbReference type="EMBL" id="CP125947">
    <property type="protein sequence ID" value="WHS66015.1"/>
    <property type="molecule type" value="Genomic_DNA"/>
</dbReference>
<sequence>MPASYSAFPHKAKVRIRKQQAPWLEASQKPPHRPATTYKVISQIPTDKTIAICNCPLWVCEQFDLKTAMQSRMLPKYYLDQEIFKREQHKIFRKVWLFAGLKTLLTQHNAFITRKIAGIPVVIQNFHGELRAFENVCLHRSALIQTEPVGRRPLVCTYHAWRYDEQGQVAHIPDCDGIYRFDDSEKCSLKLRRFALRVIGNLLFVNLDPQPMPLEEQFSPEFIASLESSSNAYDTEVMVTTWRGKYNWKLIYENYRDPHHVNFVHPKTISKEIKFKPYFYSILIQESMDSLSDSSTQNLWQEMRRFSAKGPATPLEIAKNFKWHDFVERWGNEDVYYHWMAYPNLHIVSTNGGHSFTIEHHTPISPDCTDMEIYRFTTKKKNNFSSSSAVLLAEMHGSKQVLGEDVKILENVQAALHPHAPKPTQGAYEYMNRLVERWYSTLMETEHGL</sequence>
<evidence type="ECO:0000256" key="5">
    <source>
        <dbReference type="ARBA" id="ARBA00023002"/>
    </source>
</evidence>
<dbReference type="Pfam" id="PF00848">
    <property type="entry name" value="Ring_hydroxyl_A"/>
    <property type="match status" value="1"/>
</dbReference>
<dbReference type="Proteomes" id="UP001240697">
    <property type="component" value="Chromosome"/>
</dbReference>
<protein>
    <submittedName>
        <fullName evidence="9">Aromatic ring-hydroxylating dioxygenase subunit alpha</fullName>
        <ecNumber evidence="9">1.14.13.-</ecNumber>
    </submittedName>
</protein>
<evidence type="ECO:0000259" key="8">
    <source>
        <dbReference type="PROSITE" id="PS51296"/>
    </source>
</evidence>
<comment type="cofactor">
    <cofactor evidence="1">
        <name>Fe cation</name>
        <dbReference type="ChEBI" id="CHEBI:24875"/>
    </cofactor>
</comment>
<organism evidence="9 10">
    <name type="scientific">Comamonas resistens</name>
    <dbReference type="NCBI Taxonomy" id="3046670"/>
    <lineage>
        <taxon>Bacteria</taxon>
        <taxon>Pseudomonadati</taxon>
        <taxon>Pseudomonadota</taxon>
        <taxon>Betaproteobacteria</taxon>
        <taxon>Burkholderiales</taxon>
        <taxon>Comamonadaceae</taxon>
        <taxon>Comamonas</taxon>
    </lineage>
</organism>
<keyword evidence="9" id="KW-0223">Dioxygenase</keyword>
<dbReference type="Pfam" id="PF00355">
    <property type="entry name" value="Rieske"/>
    <property type="match status" value="1"/>
</dbReference>
<reference evidence="9 10" key="1">
    <citation type="submission" date="2023-05" db="EMBL/GenBank/DDBJ databases">
        <authorList>
            <person name="Yin Y."/>
            <person name="Lu Z."/>
        </authorList>
    </citation>
    <scope>NUCLEOTIDE SEQUENCE [LARGE SCALE GENOMIC DNA]</scope>
    <source>
        <strain evidence="9 10">ZM22</strain>
    </source>
</reference>
<evidence type="ECO:0000313" key="10">
    <source>
        <dbReference type="Proteomes" id="UP001240697"/>
    </source>
</evidence>
<comment type="similarity">
    <text evidence="2">Belongs to the bacterial ring-hydroxylating dioxygenase alpha subunit family.</text>
</comment>
<dbReference type="InterPro" id="IPR036922">
    <property type="entry name" value="Rieske_2Fe-2S_sf"/>
</dbReference>
<name>A0ABY8STD9_9BURK</name>
<keyword evidence="3" id="KW-0001">2Fe-2S</keyword>
<evidence type="ECO:0000256" key="4">
    <source>
        <dbReference type="ARBA" id="ARBA00022723"/>
    </source>
</evidence>
<dbReference type="Gene3D" id="2.102.10.10">
    <property type="entry name" value="Rieske [2Fe-2S] iron-sulphur domain"/>
    <property type="match status" value="1"/>
</dbReference>
<dbReference type="Gene3D" id="3.90.380.10">
    <property type="entry name" value="Naphthalene 1,2-dioxygenase Alpha Subunit, Chain A, domain 1"/>
    <property type="match status" value="1"/>
</dbReference>
<dbReference type="PANTHER" id="PTHR43756">
    <property type="entry name" value="CHOLINE MONOOXYGENASE, CHLOROPLASTIC"/>
    <property type="match status" value="1"/>
</dbReference>
<keyword evidence="6" id="KW-0408">Iron</keyword>
<evidence type="ECO:0000313" key="9">
    <source>
        <dbReference type="EMBL" id="WHS66015.1"/>
    </source>
</evidence>
<keyword evidence="4" id="KW-0479">Metal-binding</keyword>
<evidence type="ECO:0000256" key="1">
    <source>
        <dbReference type="ARBA" id="ARBA00001962"/>
    </source>
</evidence>
<feature type="domain" description="Rieske" evidence="8">
    <location>
        <begin position="96"/>
        <end position="205"/>
    </location>
</feature>
<evidence type="ECO:0000256" key="7">
    <source>
        <dbReference type="ARBA" id="ARBA00023014"/>
    </source>
</evidence>
<dbReference type="CDD" id="cd03469">
    <property type="entry name" value="Rieske_RO_Alpha_N"/>
    <property type="match status" value="1"/>
</dbReference>